<dbReference type="Gene3D" id="3.30.420.10">
    <property type="entry name" value="Ribonuclease H-like superfamily/Ribonuclease H"/>
    <property type="match status" value="1"/>
</dbReference>
<dbReference type="InterPro" id="IPR036397">
    <property type="entry name" value="RNaseH_sf"/>
</dbReference>
<dbReference type="SUPFAM" id="SSF53098">
    <property type="entry name" value="Ribonuclease H-like"/>
    <property type="match status" value="1"/>
</dbReference>
<evidence type="ECO:0000313" key="3">
    <source>
        <dbReference type="Proteomes" id="UP000075884"/>
    </source>
</evidence>
<proteinExistence type="predicted"/>
<dbReference type="STRING" id="7168.A0A182NPV1"/>
<accession>A0A182NPV1</accession>
<organism evidence="2 3">
    <name type="scientific">Anopheles dirus</name>
    <dbReference type="NCBI Taxonomy" id="7168"/>
    <lineage>
        <taxon>Eukaryota</taxon>
        <taxon>Metazoa</taxon>
        <taxon>Ecdysozoa</taxon>
        <taxon>Arthropoda</taxon>
        <taxon>Hexapoda</taxon>
        <taxon>Insecta</taxon>
        <taxon>Pterygota</taxon>
        <taxon>Neoptera</taxon>
        <taxon>Endopterygota</taxon>
        <taxon>Diptera</taxon>
        <taxon>Nematocera</taxon>
        <taxon>Culicoidea</taxon>
        <taxon>Culicidae</taxon>
        <taxon>Anophelinae</taxon>
        <taxon>Anopheles</taxon>
    </lineage>
</organism>
<dbReference type="GO" id="GO:0042575">
    <property type="term" value="C:DNA polymerase complex"/>
    <property type="evidence" value="ECO:0007669"/>
    <property type="project" value="UniProtKB-ARBA"/>
</dbReference>
<sequence length="754" mass="84720">MHGSITVTGVGKIGVQNTQVTKALVASKGRAFMEEVDFVVLDHITENQPCSDMRFDVKKLPNSMELADPNFNKKGPIDLLLGAEYFVDILQHGCEIVPACSDHPGFVKTVFGWVASGRTSFPKHQRAACHLVTADQTLENLTECLERFWTIEELPDKPQFSQQEKDCEESFAQFHQRDDKGRYIVNLPFKVGEHEPLGDSKQCATKRFLQLERRMKRDPSLGREYAAVIADYKHQGFLKKISVDETGDDTQQSFYLPHHPVLKATSTTTKVRPVFDGSAKTSNGVSLNEALLKGPVIQDSLLDLLLRFRMKAVALVADIKQMYLQVKVDPKHTRYQRILWREDPALPMEVYELQRVTFGLTPSSFLATRVLKQLAIDEGGAYPRAQKALLQNFYVDDFLGEADDEVHTTEVKELSKGRVIPPSSKLKKLGVFLDKEGLLRLGGRLSQLYVYALCGEASSGSTSWRTSDEAIGACVPPSSYAWWSTSNVGSYATRILANQRSVVNGVCRGCVTCFKSAPTTVTQPSGQIPESRATSARPFSVVGMDYCGPFYLRPVHRRAAAQKCYMAVFVCFAVKAIHLELVEDLSTAAFMAAFRRFVSRRGLPSKIEAQLNSRPLTPLSEDPSELNVLTPGHFLIGAPLTALPERDVSNQPENRLRRYQQLQRLVQLHWKRWQREYITELHNYGQRVSPVKNIVEGQIVLLKEDNVPVCEWPMGRIEKVFLGTDQITRVVRVRTQKGIYTRPTSKICVLPIEG</sequence>
<protein>
    <recommendedName>
        <fullName evidence="1">DUF5641 domain-containing protein</fullName>
    </recommendedName>
</protein>
<keyword evidence="3" id="KW-1185">Reference proteome</keyword>
<dbReference type="Proteomes" id="UP000075884">
    <property type="component" value="Unassembled WGS sequence"/>
</dbReference>
<reference evidence="2" key="2">
    <citation type="submission" date="2020-05" db="UniProtKB">
        <authorList>
            <consortium name="EnsemblMetazoa"/>
        </authorList>
    </citation>
    <scope>IDENTIFICATION</scope>
    <source>
        <strain evidence="2">WRAIR2</strain>
    </source>
</reference>
<dbReference type="InterPro" id="IPR040676">
    <property type="entry name" value="DUF5641"/>
</dbReference>
<feature type="domain" description="DUF5641" evidence="1">
    <location>
        <begin position="658"/>
        <end position="750"/>
    </location>
</feature>
<dbReference type="EnsemblMetazoa" id="ADIR009686-RA">
    <property type="protein sequence ID" value="ADIR009686-PA"/>
    <property type="gene ID" value="ADIR009686"/>
</dbReference>
<evidence type="ECO:0000313" key="2">
    <source>
        <dbReference type="EnsemblMetazoa" id="ADIR009686-PA"/>
    </source>
</evidence>
<name>A0A182NPV1_9DIPT</name>
<dbReference type="GO" id="GO:0003676">
    <property type="term" value="F:nucleic acid binding"/>
    <property type="evidence" value="ECO:0007669"/>
    <property type="project" value="InterPro"/>
</dbReference>
<dbReference type="Pfam" id="PF18701">
    <property type="entry name" value="DUF5641"/>
    <property type="match status" value="1"/>
</dbReference>
<dbReference type="InterPro" id="IPR043502">
    <property type="entry name" value="DNA/RNA_pol_sf"/>
</dbReference>
<dbReference type="InterPro" id="IPR012337">
    <property type="entry name" value="RNaseH-like_sf"/>
</dbReference>
<dbReference type="PANTHER" id="PTHR47331">
    <property type="entry name" value="PHD-TYPE DOMAIN-CONTAINING PROTEIN"/>
    <property type="match status" value="1"/>
</dbReference>
<evidence type="ECO:0000259" key="1">
    <source>
        <dbReference type="Pfam" id="PF18701"/>
    </source>
</evidence>
<dbReference type="PANTHER" id="PTHR47331:SF1">
    <property type="entry name" value="GAG-LIKE PROTEIN"/>
    <property type="match status" value="1"/>
</dbReference>
<dbReference type="GO" id="GO:0071897">
    <property type="term" value="P:DNA biosynthetic process"/>
    <property type="evidence" value="ECO:0007669"/>
    <property type="project" value="UniProtKB-ARBA"/>
</dbReference>
<dbReference type="SUPFAM" id="SSF56672">
    <property type="entry name" value="DNA/RNA polymerases"/>
    <property type="match status" value="1"/>
</dbReference>
<reference evidence="3" key="1">
    <citation type="submission" date="2013-03" db="EMBL/GenBank/DDBJ databases">
        <title>The Genome Sequence of Anopheles dirus WRAIR2.</title>
        <authorList>
            <consortium name="The Broad Institute Genomics Platform"/>
            <person name="Neafsey D.E."/>
            <person name="Walton C."/>
            <person name="Walker B."/>
            <person name="Young S.K."/>
            <person name="Zeng Q."/>
            <person name="Gargeya S."/>
            <person name="Fitzgerald M."/>
            <person name="Haas B."/>
            <person name="Abouelleil A."/>
            <person name="Allen A.W."/>
            <person name="Alvarado L."/>
            <person name="Arachchi H.M."/>
            <person name="Berlin A.M."/>
            <person name="Chapman S.B."/>
            <person name="Gainer-Dewar J."/>
            <person name="Goldberg J."/>
            <person name="Griggs A."/>
            <person name="Gujja S."/>
            <person name="Hansen M."/>
            <person name="Howarth C."/>
            <person name="Imamovic A."/>
            <person name="Ireland A."/>
            <person name="Larimer J."/>
            <person name="McCowan C."/>
            <person name="Murphy C."/>
            <person name="Pearson M."/>
            <person name="Poon T.W."/>
            <person name="Priest M."/>
            <person name="Roberts A."/>
            <person name="Saif S."/>
            <person name="Shea T."/>
            <person name="Sisk P."/>
            <person name="Sykes S."/>
            <person name="Wortman J."/>
            <person name="Nusbaum C."/>
            <person name="Birren B."/>
        </authorList>
    </citation>
    <scope>NUCLEOTIDE SEQUENCE [LARGE SCALE GENOMIC DNA]</scope>
    <source>
        <strain evidence="3">WRAIR2</strain>
    </source>
</reference>
<dbReference type="VEuPathDB" id="VectorBase:ADIR009686"/>
<dbReference type="AlphaFoldDB" id="A0A182NPV1"/>